<dbReference type="GO" id="GO:0008236">
    <property type="term" value="F:serine-type peptidase activity"/>
    <property type="evidence" value="ECO:0007669"/>
    <property type="project" value="InterPro"/>
</dbReference>
<dbReference type="Pfam" id="PF03572">
    <property type="entry name" value="Peptidase_S41"/>
    <property type="match status" value="1"/>
</dbReference>
<reference evidence="2 3" key="1">
    <citation type="journal article" date="2019" name="Gut">
        <title>Antibiotics-induced monodominance of a novel gut bacterial order.</title>
        <authorList>
            <person name="Hildebrand F."/>
            <person name="Moitinho-Silva L."/>
            <person name="Blasche S."/>
            <person name="Jahn M.T."/>
            <person name="Gossmann T.I."/>
            <person name="Heuerta-Cepas J."/>
            <person name="Hercog R."/>
            <person name="Luetge M."/>
            <person name="Bahram M."/>
            <person name="Pryszlak A."/>
            <person name="Alves R.J."/>
            <person name="Waszak S.M."/>
            <person name="Zhu A."/>
            <person name="Ye L."/>
            <person name="Costea P.I."/>
            <person name="Aalvink S."/>
            <person name="Belzer C."/>
            <person name="Forslund S.K."/>
            <person name="Sunagawa S."/>
            <person name="Hentschel U."/>
            <person name="Merten C."/>
            <person name="Patil K.R."/>
            <person name="Benes V."/>
            <person name="Bork P."/>
        </authorList>
    </citation>
    <scope>NUCLEOTIDE SEQUENCE [LARGE SCALE GENOMIC DNA]</scope>
    <source>
        <strain evidence="2 3">HDS1380</strain>
    </source>
</reference>
<dbReference type="SMART" id="SM00245">
    <property type="entry name" value="TSPc"/>
    <property type="match status" value="1"/>
</dbReference>
<sequence length="427" mass="47032">MNAKTKKLLIALGCVAAAVLLFFAGFFTYYLTLDEGLRSLLWFKNKVQDEYYENISDEDFWNAAISGAEGLLDEYSTLYTADEYDVIVSSSKGEKLGAGLSFFADTNMIYKVAVNSPAFFAGMEEGTYITGVGMSREEFVSTFTPTELSKALDDISSNQTFYLRASADAADDTENVKIYEVQKKAFTESYAVYQTYNSSWALVEGENGMAWEKYGEGNAELDQDTAYVRLVQFYGNAYDSFAHACEQYKADGKSKLILDLRNNGGGSVDVMQSLSNFLLKDAKEKKNLVMTAQYRGGREEKYYSRANYYDEYFADSKIYVMANHNSASASEALIGAMISYGTIGYGDIFLSKIGNTCKTFGKGIMQTTFSNPLTGEAAKLTTAKIFWPNGHCIHGVGVTEADGATPIETTGATVYGDPELSKVLARI</sequence>
<dbReference type="AlphaFoldDB" id="A0A4V1QVA2"/>
<gene>
    <name evidence="2" type="ORF">ESZ91_06040</name>
</gene>
<dbReference type="PANTHER" id="PTHR32060">
    <property type="entry name" value="TAIL-SPECIFIC PROTEASE"/>
    <property type="match status" value="1"/>
</dbReference>
<dbReference type="Gene3D" id="2.30.42.10">
    <property type="match status" value="1"/>
</dbReference>
<dbReference type="Proteomes" id="UP000291269">
    <property type="component" value="Unassembled WGS sequence"/>
</dbReference>
<dbReference type="InterPro" id="IPR029045">
    <property type="entry name" value="ClpP/crotonase-like_dom_sf"/>
</dbReference>
<evidence type="ECO:0000313" key="3">
    <source>
        <dbReference type="Proteomes" id="UP000291269"/>
    </source>
</evidence>
<dbReference type="Gene3D" id="3.90.226.10">
    <property type="entry name" value="2-enoyl-CoA Hydratase, Chain A, domain 1"/>
    <property type="match status" value="1"/>
</dbReference>
<feature type="domain" description="Tail specific protease" evidence="1">
    <location>
        <begin position="185"/>
        <end position="406"/>
    </location>
</feature>
<protein>
    <recommendedName>
        <fullName evidence="1">Tail specific protease domain-containing protein</fullName>
    </recommendedName>
</protein>
<dbReference type="GO" id="GO:0006508">
    <property type="term" value="P:proteolysis"/>
    <property type="evidence" value="ECO:0007669"/>
    <property type="project" value="InterPro"/>
</dbReference>
<dbReference type="GO" id="GO:0030288">
    <property type="term" value="C:outer membrane-bounded periplasmic space"/>
    <property type="evidence" value="ECO:0007669"/>
    <property type="project" value="TreeGrafter"/>
</dbReference>
<evidence type="ECO:0000313" key="2">
    <source>
        <dbReference type="EMBL" id="RXZ61946.1"/>
    </source>
</evidence>
<dbReference type="InterPro" id="IPR036034">
    <property type="entry name" value="PDZ_sf"/>
</dbReference>
<name>A0A4V1QVA2_9FIRM</name>
<organism evidence="2 3">
    <name type="scientific">Candidatus Borkfalkia ceftriaxoniphila</name>
    <dbReference type="NCBI Taxonomy" id="2508949"/>
    <lineage>
        <taxon>Bacteria</taxon>
        <taxon>Bacillati</taxon>
        <taxon>Bacillota</taxon>
        <taxon>Clostridia</taxon>
        <taxon>Christensenellales</taxon>
        <taxon>Christensenellaceae</taxon>
        <taxon>Candidatus Borkfalkia</taxon>
    </lineage>
</organism>
<dbReference type="RefSeq" id="WP_129225131.1">
    <property type="nucleotide sequence ID" value="NZ_SDOZ01000002.1"/>
</dbReference>
<dbReference type="EMBL" id="SDOZ01000002">
    <property type="protein sequence ID" value="RXZ61946.1"/>
    <property type="molecule type" value="Genomic_DNA"/>
</dbReference>
<proteinExistence type="predicted"/>
<dbReference type="Gene3D" id="3.30.750.44">
    <property type="match status" value="1"/>
</dbReference>
<dbReference type="SUPFAM" id="SSF52096">
    <property type="entry name" value="ClpP/crotonase"/>
    <property type="match status" value="1"/>
</dbReference>
<comment type="caution">
    <text evidence="2">The sequence shown here is derived from an EMBL/GenBank/DDBJ whole genome shotgun (WGS) entry which is preliminary data.</text>
</comment>
<dbReference type="PANTHER" id="PTHR32060:SF22">
    <property type="entry name" value="CARBOXYL-TERMINAL-PROCESSING PEPTIDASE 3, CHLOROPLASTIC"/>
    <property type="match status" value="1"/>
</dbReference>
<dbReference type="InterPro" id="IPR005151">
    <property type="entry name" value="Tail-specific_protease"/>
</dbReference>
<accession>A0A4V1QVA2</accession>
<dbReference type="OrthoDB" id="9812068at2"/>
<evidence type="ECO:0000259" key="1">
    <source>
        <dbReference type="SMART" id="SM00245"/>
    </source>
</evidence>
<keyword evidence="3" id="KW-1185">Reference proteome</keyword>
<dbReference type="GO" id="GO:0004175">
    <property type="term" value="F:endopeptidase activity"/>
    <property type="evidence" value="ECO:0007669"/>
    <property type="project" value="TreeGrafter"/>
</dbReference>
<dbReference type="GO" id="GO:0007165">
    <property type="term" value="P:signal transduction"/>
    <property type="evidence" value="ECO:0007669"/>
    <property type="project" value="TreeGrafter"/>
</dbReference>